<evidence type="ECO:0000256" key="4">
    <source>
        <dbReference type="ARBA" id="ARBA00022989"/>
    </source>
</evidence>
<keyword evidence="6" id="KW-0479">Metal-binding</keyword>
<dbReference type="Pfam" id="PF03006">
    <property type="entry name" value="HlyIII"/>
    <property type="match status" value="1"/>
</dbReference>
<feature type="transmembrane region" description="Helical" evidence="7">
    <location>
        <begin position="244"/>
        <end position="262"/>
    </location>
</feature>
<dbReference type="GO" id="GO:0003707">
    <property type="term" value="F:nuclear steroid receptor activity"/>
    <property type="evidence" value="ECO:0007669"/>
    <property type="project" value="TreeGrafter"/>
</dbReference>
<organism evidence="8 9">
    <name type="scientific">Silurus meridionalis</name>
    <name type="common">Southern catfish</name>
    <name type="synonym">Silurus soldatovi meridionalis</name>
    <dbReference type="NCBI Taxonomy" id="175797"/>
    <lineage>
        <taxon>Eukaryota</taxon>
        <taxon>Metazoa</taxon>
        <taxon>Chordata</taxon>
        <taxon>Craniata</taxon>
        <taxon>Vertebrata</taxon>
        <taxon>Euteleostomi</taxon>
        <taxon>Actinopterygii</taxon>
        <taxon>Neopterygii</taxon>
        <taxon>Teleostei</taxon>
        <taxon>Ostariophysi</taxon>
        <taxon>Siluriformes</taxon>
        <taxon>Siluridae</taxon>
        <taxon>Silurus</taxon>
    </lineage>
</organism>
<keyword evidence="5 7" id="KW-0472">Membrane</keyword>
<evidence type="ECO:0000256" key="5">
    <source>
        <dbReference type="ARBA" id="ARBA00023136"/>
    </source>
</evidence>
<evidence type="ECO:0000256" key="3">
    <source>
        <dbReference type="ARBA" id="ARBA00022692"/>
    </source>
</evidence>
<evidence type="ECO:0000256" key="2">
    <source>
        <dbReference type="ARBA" id="ARBA00007018"/>
    </source>
</evidence>
<reference evidence="8" key="1">
    <citation type="submission" date="2020-08" db="EMBL/GenBank/DDBJ databases">
        <title>Chromosome-level assembly of Southern catfish (Silurus meridionalis) provides insights into visual adaptation to the nocturnal and benthic lifestyles.</title>
        <authorList>
            <person name="Zhang Y."/>
            <person name="Wang D."/>
            <person name="Peng Z."/>
        </authorList>
    </citation>
    <scope>NUCLEOTIDE SEQUENCE</scope>
    <source>
        <strain evidence="8">SWU-2019-XX</strain>
        <tissue evidence="8">Muscle</tissue>
    </source>
</reference>
<dbReference type="GO" id="GO:0005496">
    <property type="term" value="F:steroid binding"/>
    <property type="evidence" value="ECO:0007669"/>
    <property type="project" value="TreeGrafter"/>
</dbReference>
<feature type="binding site" evidence="6">
    <location>
        <position position="285"/>
    </location>
    <ligand>
        <name>Zn(2+)</name>
        <dbReference type="ChEBI" id="CHEBI:29105"/>
    </ligand>
</feature>
<name>A0A8T0AFL5_SILME</name>
<dbReference type="OrthoDB" id="535992at2759"/>
<dbReference type="AlphaFoldDB" id="A0A8T0AFL5"/>
<evidence type="ECO:0000313" key="8">
    <source>
        <dbReference type="EMBL" id="KAF7690088.1"/>
    </source>
</evidence>
<evidence type="ECO:0000256" key="7">
    <source>
        <dbReference type="SAM" id="Phobius"/>
    </source>
</evidence>
<keyword evidence="9" id="KW-1185">Reference proteome</keyword>
<dbReference type="PANTHER" id="PTHR20855">
    <property type="entry name" value="ADIPOR/PROGESTIN RECEPTOR-RELATED"/>
    <property type="match status" value="1"/>
</dbReference>
<dbReference type="GO" id="GO:0005886">
    <property type="term" value="C:plasma membrane"/>
    <property type="evidence" value="ECO:0007669"/>
    <property type="project" value="TreeGrafter"/>
</dbReference>
<keyword evidence="3 7" id="KW-0812">Transmembrane</keyword>
<feature type="transmembrane region" description="Helical" evidence="7">
    <location>
        <begin position="113"/>
        <end position="133"/>
    </location>
</feature>
<protein>
    <recommendedName>
        <fullName evidence="10">Membrane progestin receptor beta</fullName>
    </recommendedName>
</protein>
<feature type="transmembrane region" description="Helical" evidence="7">
    <location>
        <begin position="213"/>
        <end position="232"/>
    </location>
</feature>
<comment type="subcellular location">
    <subcellularLocation>
        <location evidence="1">Membrane</location>
        <topology evidence="1">Multi-pass membrane protein</topology>
    </subcellularLocation>
</comment>
<feature type="binding site" evidence="6">
    <location>
        <position position="281"/>
    </location>
    <ligand>
        <name>Zn(2+)</name>
        <dbReference type="ChEBI" id="CHEBI:29105"/>
    </ligand>
</feature>
<feature type="transmembrane region" description="Helical" evidence="7">
    <location>
        <begin position="320"/>
        <end position="340"/>
    </location>
</feature>
<feature type="transmembrane region" description="Helical" evidence="7">
    <location>
        <begin position="145"/>
        <end position="166"/>
    </location>
</feature>
<evidence type="ECO:0008006" key="10">
    <source>
        <dbReference type="Google" id="ProtNLM"/>
    </source>
</evidence>
<keyword evidence="6" id="KW-0862">Zinc</keyword>
<comment type="similarity">
    <text evidence="2">Belongs to the ADIPOR family.</text>
</comment>
<accession>A0A8T0AFL5</accession>
<evidence type="ECO:0000256" key="6">
    <source>
        <dbReference type="PIRSR" id="PIRSR604254-1"/>
    </source>
</evidence>
<evidence type="ECO:0000256" key="1">
    <source>
        <dbReference type="ARBA" id="ARBA00004141"/>
    </source>
</evidence>
<feature type="transmembrane region" description="Helical" evidence="7">
    <location>
        <begin position="81"/>
        <end position="101"/>
    </location>
</feature>
<feature type="transmembrane region" description="Helical" evidence="7">
    <location>
        <begin position="178"/>
        <end position="201"/>
    </location>
</feature>
<sequence length="356" mass="40537">MPGGVLGCLSTLTVNIKQLVGLLRLSPSLHSLPSPQATVEDSNVPSLFREPYIHSGYRPVGQPWQCYALSLFQSHNELMNIWSHLLAVPAVLLRFWFFAATESLTLDASSLPLYIYALSCLTYLACSMVAHLLQSHSELLHYSLFFLDYVGVAVYQYGSALAHYFYCTEEKWRQSSVRALYLPGAALLGWLSCASCCFAKLHYRRPYPVSRNLFQVVPISLGYMLYISPVALRLATRPWNEPVLVLHALQVIFLLIAAFFFSCPVPERFFPGKCDIVGHAHQIFHIFLVMCTMCQMEAVLKDFLLQRSLVVEMQGEWSIWLATRFFLLLVLGSLLTATLMRQRIKRQLQKERIKSE</sequence>
<dbReference type="Proteomes" id="UP000606274">
    <property type="component" value="Unassembled WGS sequence"/>
</dbReference>
<gene>
    <name evidence="8" type="ORF">HF521_011892</name>
</gene>
<dbReference type="InterPro" id="IPR004254">
    <property type="entry name" value="AdipoR/HlyIII-related"/>
</dbReference>
<comment type="caution">
    <text evidence="8">The sequence shown here is derived from an EMBL/GenBank/DDBJ whole genome shotgun (WGS) entry which is preliminary data.</text>
</comment>
<feature type="binding site" evidence="6">
    <location>
        <position position="131"/>
    </location>
    <ligand>
        <name>Zn(2+)</name>
        <dbReference type="ChEBI" id="CHEBI:29105"/>
    </ligand>
</feature>
<proteinExistence type="inferred from homology"/>
<dbReference type="PANTHER" id="PTHR20855:SF22">
    <property type="entry name" value="MEMBRANE PROGESTIN RECEPTOR BETA"/>
    <property type="match status" value="1"/>
</dbReference>
<dbReference type="GO" id="GO:0046872">
    <property type="term" value="F:metal ion binding"/>
    <property type="evidence" value="ECO:0007669"/>
    <property type="project" value="UniProtKB-KW"/>
</dbReference>
<keyword evidence="4 7" id="KW-1133">Transmembrane helix</keyword>
<evidence type="ECO:0000313" key="9">
    <source>
        <dbReference type="Proteomes" id="UP000606274"/>
    </source>
</evidence>
<dbReference type="EMBL" id="JABFDY010000023">
    <property type="protein sequence ID" value="KAF7690088.1"/>
    <property type="molecule type" value="Genomic_DNA"/>
</dbReference>